<dbReference type="Pfam" id="PF01959">
    <property type="entry name" value="DHQS"/>
    <property type="match status" value="1"/>
</dbReference>
<evidence type="ECO:0008006" key="7">
    <source>
        <dbReference type="Google" id="ProtNLM"/>
    </source>
</evidence>
<proteinExistence type="predicted"/>
<dbReference type="AlphaFoldDB" id="A0AAW1P698"/>
<evidence type="ECO:0000256" key="2">
    <source>
        <dbReference type="ARBA" id="ARBA00023141"/>
    </source>
</evidence>
<dbReference type="InterPro" id="IPR030960">
    <property type="entry name" value="DHQS/DOIS_N"/>
</dbReference>
<feature type="domain" description="3-dehydroquinate synthase N-terminal" evidence="3">
    <location>
        <begin position="43"/>
        <end position="196"/>
    </location>
</feature>
<protein>
    <recommendedName>
        <fullName evidence="7">3-dehydroquinate synthase</fullName>
    </recommendedName>
</protein>
<dbReference type="GO" id="GO:0008652">
    <property type="term" value="P:amino acid biosynthetic process"/>
    <property type="evidence" value="ECO:0007669"/>
    <property type="project" value="UniProtKB-KW"/>
</dbReference>
<dbReference type="InterPro" id="IPR056179">
    <property type="entry name" value="DHQS_C"/>
</dbReference>
<evidence type="ECO:0000256" key="1">
    <source>
        <dbReference type="ARBA" id="ARBA00022605"/>
    </source>
</evidence>
<evidence type="ECO:0000259" key="4">
    <source>
        <dbReference type="Pfam" id="PF26558"/>
    </source>
</evidence>
<reference evidence="5 6" key="1">
    <citation type="journal article" date="2024" name="Nat. Commun.">
        <title>Phylogenomics reveals the evolutionary origins of lichenization in chlorophyte algae.</title>
        <authorList>
            <person name="Puginier C."/>
            <person name="Libourel C."/>
            <person name="Otte J."/>
            <person name="Skaloud P."/>
            <person name="Haon M."/>
            <person name="Grisel S."/>
            <person name="Petersen M."/>
            <person name="Berrin J.G."/>
            <person name="Delaux P.M."/>
            <person name="Dal Grande F."/>
            <person name="Keller J."/>
        </authorList>
    </citation>
    <scope>NUCLEOTIDE SEQUENCE [LARGE SCALE GENOMIC DNA]</scope>
    <source>
        <strain evidence="5 6">SAG 2036</strain>
    </source>
</reference>
<dbReference type="GO" id="GO:0009073">
    <property type="term" value="P:aromatic amino acid family biosynthetic process"/>
    <property type="evidence" value="ECO:0007669"/>
    <property type="project" value="UniProtKB-KW"/>
</dbReference>
<evidence type="ECO:0000313" key="5">
    <source>
        <dbReference type="EMBL" id="KAK9805736.1"/>
    </source>
</evidence>
<comment type="caution">
    <text evidence="5">The sequence shown here is derived from an EMBL/GenBank/DDBJ whole genome shotgun (WGS) entry which is preliminary data.</text>
</comment>
<keyword evidence="1" id="KW-0028">Amino-acid biosynthesis</keyword>
<keyword evidence="2" id="KW-0057">Aromatic amino acid biosynthesis</keyword>
<dbReference type="GO" id="GO:0016491">
    <property type="term" value="F:oxidoreductase activity"/>
    <property type="evidence" value="ECO:0007669"/>
    <property type="project" value="InterPro"/>
</dbReference>
<evidence type="ECO:0000313" key="6">
    <source>
        <dbReference type="Proteomes" id="UP001465755"/>
    </source>
</evidence>
<dbReference type="GO" id="GO:0003856">
    <property type="term" value="F:3-dehydroquinate synthase activity"/>
    <property type="evidence" value="ECO:0007669"/>
    <property type="project" value="InterPro"/>
</dbReference>
<dbReference type="Pfam" id="PF26558">
    <property type="entry name" value="DHQS_2nd"/>
    <property type="match status" value="1"/>
</dbReference>
<dbReference type="PANTHER" id="PTHR33563">
    <property type="match status" value="1"/>
</dbReference>
<name>A0AAW1P698_9CHLO</name>
<dbReference type="EMBL" id="JALJOQ010000042">
    <property type="protein sequence ID" value="KAK9805736.1"/>
    <property type="molecule type" value="Genomic_DNA"/>
</dbReference>
<organism evidence="5 6">
    <name type="scientific">Symbiochloris irregularis</name>
    <dbReference type="NCBI Taxonomy" id="706552"/>
    <lineage>
        <taxon>Eukaryota</taxon>
        <taxon>Viridiplantae</taxon>
        <taxon>Chlorophyta</taxon>
        <taxon>core chlorophytes</taxon>
        <taxon>Trebouxiophyceae</taxon>
        <taxon>Trebouxiales</taxon>
        <taxon>Trebouxiaceae</taxon>
        <taxon>Symbiochloris</taxon>
    </lineage>
</organism>
<accession>A0AAW1P698</accession>
<evidence type="ECO:0000259" key="3">
    <source>
        <dbReference type="Pfam" id="PF01959"/>
    </source>
</evidence>
<dbReference type="Proteomes" id="UP001465755">
    <property type="component" value="Unassembled WGS sequence"/>
</dbReference>
<keyword evidence="6" id="KW-1185">Reference proteome</keyword>
<feature type="domain" description="3-dehydroquinate synthase C-terminal" evidence="4">
    <location>
        <begin position="212"/>
        <end position="331"/>
    </location>
</feature>
<sequence>MRLWALPRVSTLAGTPSLSRQLLKPRARRCCVRSFCQSPVVAKPFWVQTEQKGVLTAALEAGVDTFIFDSSVGKTAQAWQALARFRSLSLSADGVLKDDESQEQIGQTVHIESSVDIRSAGDLRHAAGHIIMDAPDWQIIPAENLVAAFQGGAAKLMGLARSAEDGILMLEALEAGTHGVVLRTDSAAEVRALAAYLKRKAAESLKVQFEEAVVVRVQQAGTGDRVCVDLCSNMVPGEGMLVGSFARALFLVHSECAESSYINSRPFRVNAGPVHAYVAAPEGRTAYLSELSTGQHVLVADADGNARTAMVGRAKVEQRSLVLVEAETGDEAGHSSTPAEEDALQSNIMQEALQEPARHTGISIQEQITEK</sequence>
<dbReference type="PANTHER" id="PTHR33563:SF1">
    <property type="entry name" value="3-DEHYDROQUINATE SYNTHASE"/>
    <property type="match status" value="1"/>
</dbReference>
<dbReference type="InterPro" id="IPR002812">
    <property type="entry name" value="DHQS"/>
</dbReference>
<gene>
    <name evidence="5" type="ORF">WJX73_003580</name>
</gene>